<dbReference type="InterPro" id="IPR027329">
    <property type="entry name" value="TPX2_C"/>
</dbReference>
<reference evidence="7" key="1">
    <citation type="journal article" date="2010" name="Science">
        <title>Plasticity of animal genome architecture unmasked by rapid evolution of a pelagic tunicate.</title>
        <authorList>
            <person name="Denoeud F."/>
            <person name="Henriet S."/>
            <person name="Mungpakdee S."/>
            <person name="Aury J.M."/>
            <person name="Da Silva C."/>
            <person name="Brinkmann H."/>
            <person name="Mikhaleva J."/>
            <person name="Olsen L.C."/>
            <person name="Jubin C."/>
            <person name="Canestro C."/>
            <person name="Bouquet J.M."/>
            <person name="Danks G."/>
            <person name="Poulain J."/>
            <person name="Campsteijn C."/>
            <person name="Adamski M."/>
            <person name="Cross I."/>
            <person name="Yadetie F."/>
            <person name="Muffato M."/>
            <person name="Louis A."/>
            <person name="Butcher S."/>
            <person name="Tsagkogeorga G."/>
            <person name="Konrad A."/>
            <person name="Singh S."/>
            <person name="Jensen M.F."/>
            <person name="Cong E.H."/>
            <person name="Eikeseth-Otteraa H."/>
            <person name="Noel B."/>
            <person name="Anthouard V."/>
            <person name="Porcel B.M."/>
            <person name="Kachouri-Lafond R."/>
            <person name="Nishino A."/>
            <person name="Ugolini M."/>
            <person name="Chourrout P."/>
            <person name="Nishida H."/>
            <person name="Aasland R."/>
            <person name="Huzurbazar S."/>
            <person name="Westhof E."/>
            <person name="Delsuc F."/>
            <person name="Lehrach H."/>
            <person name="Reinhardt R."/>
            <person name="Weissenbach J."/>
            <person name="Roy S.W."/>
            <person name="Artiguenave F."/>
            <person name="Postlethwait J.H."/>
            <person name="Manak J.R."/>
            <person name="Thompson E.M."/>
            <person name="Jaillon O."/>
            <person name="Du Pasquier L."/>
            <person name="Boudinot P."/>
            <person name="Liberles D.A."/>
            <person name="Volff J.N."/>
            <person name="Philippe H."/>
            <person name="Lenhard B."/>
            <person name="Roest Crollius H."/>
            <person name="Wincker P."/>
            <person name="Chourrout D."/>
        </authorList>
    </citation>
    <scope>NUCLEOTIDE SEQUENCE [LARGE SCALE GENOMIC DNA]</scope>
</reference>
<feature type="compositionally biased region" description="Basic and acidic residues" evidence="5">
    <location>
        <begin position="112"/>
        <end position="124"/>
    </location>
</feature>
<accession>E4WVD6</accession>
<feature type="compositionally biased region" description="Basic and acidic residues" evidence="5">
    <location>
        <begin position="286"/>
        <end position="311"/>
    </location>
</feature>
<feature type="region of interest" description="Disordered" evidence="5">
    <location>
        <begin position="25"/>
        <end position="186"/>
    </location>
</feature>
<feature type="compositionally biased region" description="Basic residues" evidence="5">
    <location>
        <begin position="47"/>
        <end position="56"/>
    </location>
</feature>
<keyword evidence="3" id="KW-0963">Cytoplasm</keyword>
<feature type="compositionally biased region" description="Basic and acidic residues" evidence="5">
    <location>
        <begin position="31"/>
        <end position="46"/>
    </location>
</feature>
<evidence type="ECO:0000256" key="2">
    <source>
        <dbReference type="ARBA" id="ARBA00005885"/>
    </source>
</evidence>
<evidence type="ECO:0000256" key="3">
    <source>
        <dbReference type="ARBA" id="ARBA00022490"/>
    </source>
</evidence>
<dbReference type="EMBL" id="FN653017">
    <property type="protein sequence ID" value="CBY21089.1"/>
    <property type="molecule type" value="Genomic_DNA"/>
</dbReference>
<feature type="domain" description="TPX2 C-terminal" evidence="6">
    <location>
        <begin position="263"/>
        <end position="321"/>
    </location>
</feature>
<comment type="similarity">
    <text evidence="2">Belongs to the TPX2 family.</text>
</comment>
<comment type="subcellular location">
    <subcellularLocation>
        <location evidence="1">Cytoplasm</location>
        <location evidence="1">Cytoskeleton</location>
    </subcellularLocation>
</comment>
<keyword evidence="8" id="KW-1185">Reference proteome</keyword>
<evidence type="ECO:0000256" key="4">
    <source>
        <dbReference type="ARBA" id="ARBA00023212"/>
    </source>
</evidence>
<evidence type="ECO:0000256" key="5">
    <source>
        <dbReference type="SAM" id="MobiDB-lite"/>
    </source>
</evidence>
<feature type="compositionally biased region" description="Basic and acidic residues" evidence="5">
    <location>
        <begin position="69"/>
        <end position="80"/>
    </location>
</feature>
<feature type="compositionally biased region" description="Polar residues" evidence="5">
    <location>
        <begin position="331"/>
        <end position="345"/>
    </location>
</feature>
<keyword evidence="4" id="KW-0206">Cytoskeleton</keyword>
<dbReference type="AlphaFoldDB" id="E4WVD6"/>
<dbReference type="InParanoid" id="E4WVD6"/>
<evidence type="ECO:0000313" key="8">
    <source>
        <dbReference type="Proteomes" id="UP000001307"/>
    </source>
</evidence>
<feature type="compositionally biased region" description="Polar residues" evidence="5">
    <location>
        <begin position="126"/>
        <end position="137"/>
    </location>
</feature>
<organism evidence="7">
    <name type="scientific">Oikopleura dioica</name>
    <name type="common">Tunicate</name>
    <dbReference type="NCBI Taxonomy" id="34765"/>
    <lineage>
        <taxon>Eukaryota</taxon>
        <taxon>Metazoa</taxon>
        <taxon>Chordata</taxon>
        <taxon>Tunicata</taxon>
        <taxon>Appendicularia</taxon>
        <taxon>Copelata</taxon>
        <taxon>Oikopleuridae</taxon>
        <taxon>Oikopleura</taxon>
    </lineage>
</organism>
<sequence length="364" mass="41648">MPLDRLESEYGSDTEGYVGLQERMNRITNETPDRFKRVPVREEKGKVRPRVTRARSPKFATNSRARLRGSRDENRPQLKEKSKRRARVGAPRLQTAARGEFHPKPQPEQFDNEFKAKPAPKFDKPSTSASMRSNSSLAGGRRVTKIEPFSFDSRPRTLSRINESNASMQTTKEAPAHNPGELPDYQKLRKIGTSKFQAKETTRAQGFQFLTSERAEFKPKPTEQLTFSARRLTSDESMRKALLGHTVKSVAKRECTVPESPGLNSKIRAKSRAAFNEALDARRKIEEEEQLERERIEKEEDDKRLIEERKALVHKPTAIRGQTPPPEIQLSDKTFTNPESPQFRTSARLRARQNKKNGESAMEH</sequence>
<dbReference type="Proteomes" id="UP000001307">
    <property type="component" value="Unassembled WGS sequence"/>
</dbReference>
<feature type="compositionally biased region" description="Polar residues" evidence="5">
    <location>
        <begin position="159"/>
        <end position="172"/>
    </location>
</feature>
<dbReference type="GO" id="GO:0005856">
    <property type="term" value="C:cytoskeleton"/>
    <property type="evidence" value="ECO:0007669"/>
    <property type="project" value="UniProtKB-SubCell"/>
</dbReference>
<protein>
    <recommendedName>
        <fullName evidence="6">TPX2 C-terminal domain-containing protein</fullName>
    </recommendedName>
</protein>
<evidence type="ECO:0000313" key="7">
    <source>
        <dbReference type="EMBL" id="CBY21089.1"/>
    </source>
</evidence>
<evidence type="ECO:0000259" key="6">
    <source>
        <dbReference type="Pfam" id="PF06886"/>
    </source>
</evidence>
<dbReference type="Pfam" id="PF06886">
    <property type="entry name" value="TPX2"/>
    <property type="match status" value="1"/>
</dbReference>
<name>E4WVD6_OIKDI</name>
<proteinExistence type="inferred from homology"/>
<gene>
    <name evidence="7" type="ORF">GSOID_T00008842001</name>
</gene>
<dbReference type="OrthoDB" id="10356703at2759"/>
<evidence type="ECO:0000256" key="1">
    <source>
        <dbReference type="ARBA" id="ARBA00004245"/>
    </source>
</evidence>
<feature type="region of interest" description="Disordered" evidence="5">
    <location>
        <begin position="286"/>
        <end position="364"/>
    </location>
</feature>